<protein>
    <recommendedName>
        <fullName evidence="3">PEP-CTERM protein-sorting domain-containing protein</fullName>
    </recommendedName>
</protein>
<dbReference type="AlphaFoldDB" id="T2J0V4"/>
<organism evidence="1 2">
    <name type="scientific">Crocosphaera watsonii WH 0005</name>
    <dbReference type="NCBI Taxonomy" id="423472"/>
    <lineage>
        <taxon>Bacteria</taxon>
        <taxon>Bacillati</taxon>
        <taxon>Cyanobacteriota</taxon>
        <taxon>Cyanophyceae</taxon>
        <taxon>Oscillatoriophycideae</taxon>
        <taxon>Chroococcales</taxon>
        <taxon>Aphanothecaceae</taxon>
        <taxon>Crocosphaera</taxon>
    </lineage>
</organism>
<reference evidence="1 2" key="1">
    <citation type="submission" date="2013-01" db="EMBL/GenBank/DDBJ databases">
        <authorList>
            <person name="Bench S."/>
        </authorList>
    </citation>
    <scope>NUCLEOTIDE SEQUENCE [LARGE SCALE GENOMIC DNA]</scope>
    <source>
        <strain evidence="1 2">WH 0005</strain>
    </source>
</reference>
<accession>T2J0V4</accession>
<dbReference type="InterPro" id="IPR013424">
    <property type="entry name" value="Ice-binding_C"/>
</dbReference>
<gene>
    <name evidence="1" type="ORF">CWATWH0005_2115</name>
</gene>
<evidence type="ECO:0000313" key="2">
    <source>
        <dbReference type="Proteomes" id="UP000017981"/>
    </source>
</evidence>
<sequence>MILRELWDYLFSTSSETLTGTWTAQAIPEPLTILGSLTALGFGTLFKRSLKGKK</sequence>
<dbReference type="InterPro" id="IPR026374">
    <property type="entry name" value="Cyano_PEP"/>
</dbReference>
<proteinExistence type="predicted"/>
<dbReference type="NCBIfam" id="TIGR04155">
    <property type="entry name" value="cyano_PEP"/>
    <property type="match status" value="1"/>
</dbReference>
<name>T2J0V4_CROWT</name>
<dbReference type="Proteomes" id="UP000017981">
    <property type="component" value="Unassembled WGS sequence"/>
</dbReference>
<reference evidence="1 2" key="2">
    <citation type="submission" date="2013-09" db="EMBL/GenBank/DDBJ databases">
        <title>Whole genome comparison of six Crocosphaera watsonii strains with differing phenotypes.</title>
        <authorList>
            <person name="Bench S.R."/>
            <person name="Heller P."/>
            <person name="Frank I."/>
            <person name="Arciniega M."/>
            <person name="Shilova I.N."/>
            <person name="Zehr J.P."/>
        </authorList>
    </citation>
    <scope>NUCLEOTIDE SEQUENCE [LARGE SCALE GENOMIC DNA]</scope>
    <source>
        <strain evidence="1 2">WH 0005</strain>
    </source>
</reference>
<evidence type="ECO:0008006" key="3">
    <source>
        <dbReference type="Google" id="ProtNLM"/>
    </source>
</evidence>
<comment type="caution">
    <text evidence="1">The sequence shown here is derived from an EMBL/GenBank/DDBJ whole genome shotgun (WGS) entry which is preliminary data.</text>
</comment>
<dbReference type="NCBIfam" id="TIGR02595">
    <property type="entry name" value="PEP_CTERM"/>
    <property type="match status" value="1"/>
</dbReference>
<evidence type="ECO:0000313" key="1">
    <source>
        <dbReference type="EMBL" id="CCQ59501.1"/>
    </source>
</evidence>
<dbReference type="EMBL" id="CAQL01001250">
    <property type="protein sequence ID" value="CCQ59501.1"/>
    <property type="molecule type" value="Genomic_DNA"/>
</dbReference>